<name>A0A2H0YRG1_9BACT</name>
<sequence length="141" mass="16644">MLVKEKIIQHLRARGFRITKTREAMIELFTEVQKPISANLVLTKLQKNFSFSVHKVTIYRELDFLEEEKILQSVDFGDLKKRYELRFRAHHHHVVCTSCHRIEDVVLLGHLKKEIATIQKQKHFCVTSHALEFFGLCAKCR</sequence>
<feature type="binding site" evidence="8">
    <location>
        <position position="90"/>
    </location>
    <ligand>
        <name>Fe cation</name>
        <dbReference type="ChEBI" id="CHEBI:24875"/>
    </ligand>
</feature>
<dbReference type="CDD" id="cd07153">
    <property type="entry name" value="Fur_like"/>
    <property type="match status" value="1"/>
</dbReference>
<dbReference type="Gene3D" id="3.30.1490.190">
    <property type="match status" value="1"/>
</dbReference>
<feature type="binding site" evidence="8">
    <location>
        <position position="129"/>
    </location>
    <ligand>
        <name>Fe cation</name>
        <dbReference type="ChEBI" id="CHEBI:24875"/>
    </ligand>
</feature>
<evidence type="ECO:0000256" key="3">
    <source>
        <dbReference type="ARBA" id="ARBA00022833"/>
    </source>
</evidence>
<comment type="similarity">
    <text evidence="1">Belongs to the Fur family.</text>
</comment>
<evidence type="ECO:0000313" key="9">
    <source>
        <dbReference type="EMBL" id="PIS41091.1"/>
    </source>
</evidence>
<dbReference type="GO" id="GO:0008270">
    <property type="term" value="F:zinc ion binding"/>
    <property type="evidence" value="ECO:0007669"/>
    <property type="project" value="TreeGrafter"/>
</dbReference>
<comment type="cofactor">
    <cofactor evidence="8">
        <name>Mn(2+)</name>
        <dbReference type="ChEBI" id="CHEBI:29035"/>
    </cofactor>
    <cofactor evidence="8">
        <name>Fe(2+)</name>
        <dbReference type="ChEBI" id="CHEBI:29033"/>
    </cofactor>
    <text evidence="8">Binds 1 Mn(2+) or Fe(2+) ion per subunit.</text>
</comment>
<dbReference type="Proteomes" id="UP000228711">
    <property type="component" value="Unassembled WGS sequence"/>
</dbReference>
<dbReference type="GO" id="GO:0000976">
    <property type="term" value="F:transcription cis-regulatory region binding"/>
    <property type="evidence" value="ECO:0007669"/>
    <property type="project" value="TreeGrafter"/>
</dbReference>
<dbReference type="AlphaFoldDB" id="A0A2H0YRG1"/>
<evidence type="ECO:0000313" key="10">
    <source>
        <dbReference type="Proteomes" id="UP000228711"/>
    </source>
</evidence>
<dbReference type="SUPFAM" id="SSF46785">
    <property type="entry name" value="Winged helix' DNA-binding domain"/>
    <property type="match status" value="1"/>
</dbReference>
<dbReference type="PANTHER" id="PTHR33202">
    <property type="entry name" value="ZINC UPTAKE REGULATION PROTEIN"/>
    <property type="match status" value="1"/>
</dbReference>
<dbReference type="Pfam" id="PF01475">
    <property type="entry name" value="FUR"/>
    <property type="match status" value="1"/>
</dbReference>
<dbReference type="InterPro" id="IPR036390">
    <property type="entry name" value="WH_DNA-bd_sf"/>
</dbReference>
<dbReference type="Gene3D" id="1.10.10.10">
    <property type="entry name" value="Winged helix-like DNA-binding domain superfamily/Winged helix DNA-binding domain"/>
    <property type="match status" value="1"/>
</dbReference>
<evidence type="ECO:0000256" key="4">
    <source>
        <dbReference type="ARBA" id="ARBA00023015"/>
    </source>
</evidence>
<dbReference type="GO" id="GO:0003700">
    <property type="term" value="F:DNA-binding transcription factor activity"/>
    <property type="evidence" value="ECO:0007669"/>
    <property type="project" value="InterPro"/>
</dbReference>
<keyword evidence="3 7" id="KW-0862">Zinc</keyword>
<comment type="caution">
    <text evidence="9">The sequence shown here is derived from an EMBL/GenBank/DDBJ whole genome shotgun (WGS) entry which is preliminary data.</text>
</comment>
<dbReference type="EMBL" id="PEXV01000157">
    <property type="protein sequence ID" value="PIS41091.1"/>
    <property type="molecule type" value="Genomic_DNA"/>
</dbReference>
<keyword evidence="5" id="KW-0238">DNA-binding</keyword>
<dbReference type="PANTHER" id="PTHR33202:SF7">
    <property type="entry name" value="FERRIC UPTAKE REGULATION PROTEIN"/>
    <property type="match status" value="1"/>
</dbReference>
<keyword evidence="6" id="KW-0804">Transcription</keyword>
<evidence type="ECO:0000256" key="5">
    <source>
        <dbReference type="ARBA" id="ARBA00023125"/>
    </source>
</evidence>
<keyword evidence="7" id="KW-0479">Metal-binding</keyword>
<evidence type="ECO:0000256" key="2">
    <source>
        <dbReference type="ARBA" id="ARBA00022491"/>
    </source>
</evidence>
<keyword evidence="4" id="KW-0805">Transcription regulation</keyword>
<evidence type="ECO:0000256" key="7">
    <source>
        <dbReference type="PIRSR" id="PIRSR602481-1"/>
    </source>
</evidence>
<evidence type="ECO:0008006" key="11">
    <source>
        <dbReference type="Google" id="ProtNLM"/>
    </source>
</evidence>
<dbReference type="InterPro" id="IPR043135">
    <property type="entry name" value="Fur_C"/>
</dbReference>
<accession>A0A2H0YRG1</accession>
<feature type="binding site" evidence="7">
    <location>
        <position position="99"/>
    </location>
    <ligand>
        <name>Zn(2+)</name>
        <dbReference type="ChEBI" id="CHEBI:29105"/>
    </ligand>
</feature>
<keyword evidence="2" id="KW-0678">Repressor</keyword>
<organism evidence="9 10">
    <name type="scientific">Candidatus Kerfeldbacteria bacterium CG08_land_8_20_14_0_20_42_7</name>
    <dbReference type="NCBI Taxonomy" id="2014245"/>
    <lineage>
        <taxon>Bacteria</taxon>
        <taxon>Candidatus Kerfeldiibacteriota</taxon>
    </lineage>
</organism>
<dbReference type="GO" id="GO:0045892">
    <property type="term" value="P:negative regulation of DNA-templated transcription"/>
    <property type="evidence" value="ECO:0007669"/>
    <property type="project" value="TreeGrafter"/>
</dbReference>
<keyword evidence="8" id="KW-0408">Iron</keyword>
<proteinExistence type="inferred from homology"/>
<gene>
    <name evidence="9" type="ORF">COT25_04945</name>
</gene>
<feature type="binding site" evidence="7">
    <location>
        <position position="96"/>
    </location>
    <ligand>
        <name>Zn(2+)</name>
        <dbReference type="ChEBI" id="CHEBI:29105"/>
    </ligand>
</feature>
<evidence type="ECO:0000256" key="1">
    <source>
        <dbReference type="ARBA" id="ARBA00007957"/>
    </source>
</evidence>
<comment type="cofactor">
    <cofactor evidence="7">
        <name>Zn(2+)</name>
        <dbReference type="ChEBI" id="CHEBI:29105"/>
    </cofactor>
    <text evidence="7">Binds 1 zinc ion per subunit.</text>
</comment>
<feature type="binding site" evidence="7">
    <location>
        <position position="140"/>
    </location>
    <ligand>
        <name>Zn(2+)</name>
        <dbReference type="ChEBI" id="CHEBI:29105"/>
    </ligand>
</feature>
<evidence type="ECO:0000256" key="6">
    <source>
        <dbReference type="ARBA" id="ARBA00023163"/>
    </source>
</evidence>
<evidence type="ECO:0000256" key="8">
    <source>
        <dbReference type="PIRSR" id="PIRSR602481-2"/>
    </source>
</evidence>
<dbReference type="GO" id="GO:1900376">
    <property type="term" value="P:regulation of secondary metabolite biosynthetic process"/>
    <property type="evidence" value="ECO:0007669"/>
    <property type="project" value="TreeGrafter"/>
</dbReference>
<protein>
    <recommendedName>
        <fullName evidence="11">Transcriptional repressor</fullName>
    </recommendedName>
</protein>
<dbReference type="InterPro" id="IPR036388">
    <property type="entry name" value="WH-like_DNA-bd_sf"/>
</dbReference>
<feature type="binding site" evidence="7">
    <location>
        <position position="137"/>
    </location>
    <ligand>
        <name>Zn(2+)</name>
        <dbReference type="ChEBI" id="CHEBI:29105"/>
    </ligand>
</feature>
<dbReference type="InterPro" id="IPR002481">
    <property type="entry name" value="FUR"/>
</dbReference>
<reference evidence="10" key="1">
    <citation type="submission" date="2017-09" db="EMBL/GenBank/DDBJ databases">
        <title>Depth-based differentiation of microbial function through sediment-hosted aquifers and enrichment of novel symbionts in the deep terrestrial subsurface.</title>
        <authorList>
            <person name="Probst A.J."/>
            <person name="Ladd B."/>
            <person name="Jarett J.K."/>
            <person name="Geller-Mcgrath D.E."/>
            <person name="Sieber C.M.K."/>
            <person name="Emerson J.B."/>
            <person name="Anantharaman K."/>
            <person name="Thomas B.C."/>
            <person name="Malmstrom R."/>
            <person name="Stieglmeier M."/>
            <person name="Klingl A."/>
            <person name="Woyke T."/>
            <person name="Ryan C.M."/>
            <person name="Banfield J.F."/>
        </authorList>
    </citation>
    <scope>NUCLEOTIDE SEQUENCE [LARGE SCALE GENOMIC DNA]</scope>
</reference>